<keyword evidence="7" id="KW-1185">Reference proteome</keyword>
<keyword evidence="3" id="KW-0547">Nucleotide-binding</keyword>
<dbReference type="InterPro" id="IPR017871">
    <property type="entry name" value="ABC_transporter-like_CS"/>
</dbReference>
<keyword evidence="4 6" id="KW-0067">ATP-binding</keyword>
<evidence type="ECO:0000256" key="1">
    <source>
        <dbReference type="ARBA" id="ARBA00005417"/>
    </source>
</evidence>
<dbReference type="Pfam" id="PF00005">
    <property type="entry name" value="ABC_tran"/>
    <property type="match status" value="1"/>
</dbReference>
<proteinExistence type="inferred from homology"/>
<dbReference type="PROSITE" id="PS00211">
    <property type="entry name" value="ABC_TRANSPORTER_1"/>
    <property type="match status" value="1"/>
</dbReference>
<comment type="similarity">
    <text evidence="1">Belongs to the ABC transporter superfamily.</text>
</comment>
<dbReference type="GO" id="GO:0043190">
    <property type="term" value="C:ATP-binding cassette (ABC) transporter complex"/>
    <property type="evidence" value="ECO:0007669"/>
    <property type="project" value="TreeGrafter"/>
</dbReference>
<evidence type="ECO:0000259" key="5">
    <source>
        <dbReference type="PROSITE" id="PS50893"/>
    </source>
</evidence>
<protein>
    <submittedName>
        <fullName evidence="6">Energy-coupling factor ABC transporter ATP-binding protein</fullName>
    </submittedName>
</protein>
<evidence type="ECO:0000256" key="2">
    <source>
        <dbReference type="ARBA" id="ARBA00022448"/>
    </source>
</evidence>
<reference evidence="6 7" key="1">
    <citation type="submission" date="2016-10" db="EMBL/GenBank/DDBJ databases">
        <title>Genome sequence of a sulfur-reducing bacterium Desulfurobacterium indicum K6013.</title>
        <authorList>
            <person name="Cao J."/>
            <person name="Shao Z."/>
            <person name="Alain K."/>
            <person name="Jebbar M."/>
        </authorList>
    </citation>
    <scope>NUCLEOTIDE SEQUENCE [LARGE SCALE GENOMIC DNA]</scope>
    <source>
        <strain evidence="6 7">K6013</strain>
    </source>
</reference>
<evidence type="ECO:0000256" key="3">
    <source>
        <dbReference type="ARBA" id="ARBA00022741"/>
    </source>
</evidence>
<feature type="domain" description="ABC transporter" evidence="5">
    <location>
        <begin position="4"/>
        <end position="215"/>
    </location>
</feature>
<dbReference type="RefSeq" id="WP_076713644.1">
    <property type="nucleotide sequence ID" value="NZ_MOEN01000048.1"/>
</dbReference>
<gene>
    <name evidence="6" type="ORF">BLW93_08435</name>
</gene>
<dbReference type="GO" id="GO:0042626">
    <property type="term" value="F:ATPase-coupled transmembrane transporter activity"/>
    <property type="evidence" value="ECO:0007669"/>
    <property type="project" value="TreeGrafter"/>
</dbReference>
<dbReference type="SUPFAM" id="SSF52540">
    <property type="entry name" value="P-loop containing nucleoside triphosphate hydrolases"/>
    <property type="match status" value="1"/>
</dbReference>
<dbReference type="Gene3D" id="3.40.50.300">
    <property type="entry name" value="P-loop containing nucleotide triphosphate hydrolases"/>
    <property type="match status" value="1"/>
</dbReference>
<dbReference type="PANTHER" id="PTHR43553:SF24">
    <property type="entry name" value="ENERGY-COUPLING FACTOR TRANSPORTER ATP-BINDING PROTEIN ECFA1"/>
    <property type="match status" value="1"/>
</dbReference>
<dbReference type="InterPro" id="IPR027417">
    <property type="entry name" value="P-loop_NTPase"/>
</dbReference>
<evidence type="ECO:0000256" key="4">
    <source>
        <dbReference type="ARBA" id="ARBA00022840"/>
    </source>
</evidence>
<dbReference type="STRING" id="1914305.BLW93_08435"/>
<dbReference type="EMBL" id="MOEN01000048">
    <property type="protein sequence ID" value="OMH39848.1"/>
    <property type="molecule type" value="Genomic_DNA"/>
</dbReference>
<dbReference type="InterPro" id="IPR050095">
    <property type="entry name" value="ECF_ABC_transporter_ATP-bd"/>
</dbReference>
<dbReference type="InterPro" id="IPR003439">
    <property type="entry name" value="ABC_transporter-like_ATP-bd"/>
</dbReference>
<dbReference type="PANTHER" id="PTHR43553">
    <property type="entry name" value="HEAVY METAL TRANSPORTER"/>
    <property type="match status" value="1"/>
</dbReference>
<sequence>MEILKVENLTVKRNGKIIFKNINLNLRKKEKFFIIGPNGAGKTTLIETIIGFIKPDTGRIFLKGKEVKTEDDFYNLRTTVGYIFQNPDDQLFSPTVEEDIAFGPLNLGISRTEIPKIIDNVLSTLGIFHLKNKMTYKLSGGEKRLVSIASVLSMNPEALIMDEPTVGVDNEKMKLLIKFLKTTDKSIIMITHNKEVVEELGWPMYKLENGYLNYIE</sequence>
<evidence type="ECO:0000313" key="7">
    <source>
        <dbReference type="Proteomes" id="UP000187408"/>
    </source>
</evidence>
<accession>A0A1R1MJ66</accession>
<dbReference type="AlphaFoldDB" id="A0A1R1MJ66"/>
<dbReference type="OrthoDB" id="197875at2"/>
<name>A0A1R1MJ66_9BACT</name>
<keyword evidence="2" id="KW-0813">Transport</keyword>
<comment type="caution">
    <text evidence="6">The sequence shown here is derived from an EMBL/GenBank/DDBJ whole genome shotgun (WGS) entry which is preliminary data.</text>
</comment>
<organism evidence="6 7">
    <name type="scientific">Desulfurobacterium indicum</name>
    <dbReference type="NCBI Taxonomy" id="1914305"/>
    <lineage>
        <taxon>Bacteria</taxon>
        <taxon>Pseudomonadati</taxon>
        <taxon>Aquificota</taxon>
        <taxon>Aquificia</taxon>
        <taxon>Desulfurobacteriales</taxon>
        <taxon>Desulfurobacteriaceae</taxon>
        <taxon>Desulfurobacterium</taxon>
    </lineage>
</organism>
<dbReference type="GO" id="GO:0016887">
    <property type="term" value="F:ATP hydrolysis activity"/>
    <property type="evidence" value="ECO:0007669"/>
    <property type="project" value="InterPro"/>
</dbReference>
<dbReference type="GO" id="GO:0005524">
    <property type="term" value="F:ATP binding"/>
    <property type="evidence" value="ECO:0007669"/>
    <property type="project" value="UniProtKB-KW"/>
</dbReference>
<evidence type="ECO:0000313" key="6">
    <source>
        <dbReference type="EMBL" id="OMH39848.1"/>
    </source>
</evidence>
<dbReference type="SMART" id="SM00382">
    <property type="entry name" value="AAA"/>
    <property type="match status" value="1"/>
</dbReference>
<dbReference type="PROSITE" id="PS50893">
    <property type="entry name" value="ABC_TRANSPORTER_2"/>
    <property type="match status" value="1"/>
</dbReference>
<dbReference type="InterPro" id="IPR015856">
    <property type="entry name" value="ABC_transpr_CbiO/EcfA_su"/>
</dbReference>
<dbReference type="CDD" id="cd03225">
    <property type="entry name" value="ABC_cobalt_CbiO_domain1"/>
    <property type="match status" value="1"/>
</dbReference>
<dbReference type="Proteomes" id="UP000187408">
    <property type="component" value="Unassembled WGS sequence"/>
</dbReference>
<dbReference type="InterPro" id="IPR003593">
    <property type="entry name" value="AAA+_ATPase"/>
</dbReference>